<dbReference type="EMBL" id="ML733397">
    <property type="protein sequence ID" value="KAB8224830.1"/>
    <property type="molecule type" value="Genomic_DNA"/>
</dbReference>
<protein>
    <submittedName>
        <fullName evidence="2">Uncharacterized protein</fullName>
    </submittedName>
</protein>
<name>A0A5N6F7N3_9EURO</name>
<evidence type="ECO:0000313" key="2">
    <source>
        <dbReference type="EMBL" id="KAB8224830.1"/>
    </source>
</evidence>
<feature type="transmembrane region" description="Helical" evidence="1">
    <location>
        <begin position="20"/>
        <end position="37"/>
    </location>
</feature>
<keyword evidence="3" id="KW-1185">Reference proteome</keyword>
<gene>
    <name evidence="2" type="ORF">BDV33DRAFT_164777</name>
</gene>
<keyword evidence="1" id="KW-0812">Transmembrane</keyword>
<accession>A0A5N6F7N3</accession>
<evidence type="ECO:0000256" key="1">
    <source>
        <dbReference type="SAM" id="Phobius"/>
    </source>
</evidence>
<dbReference type="Proteomes" id="UP000326799">
    <property type="component" value="Unassembled WGS sequence"/>
</dbReference>
<keyword evidence="1" id="KW-1133">Transmembrane helix</keyword>
<keyword evidence="1" id="KW-0472">Membrane</keyword>
<reference evidence="2 3" key="1">
    <citation type="submission" date="2019-04" db="EMBL/GenBank/DDBJ databases">
        <title>Fungal friends and foes A comparative genomics study of 23 Aspergillus species from section Flavi.</title>
        <authorList>
            <consortium name="DOE Joint Genome Institute"/>
            <person name="Kjaerbolling I."/>
            <person name="Vesth T.C."/>
            <person name="Frisvad J.C."/>
            <person name="Nybo J.L."/>
            <person name="Theobald S."/>
            <person name="Kildgaard S."/>
            <person name="Petersen T.I."/>
            <person name="Kuo A."/>
            <person name="Sato A."/>
            <person name="Lyhne E.K."/>
            <person name="Kogle M.E."/>
            <person name="Wiebenga A."/>
            <person name="Kun R.S."/>
            <person name="Lubbers R.J."/>
            <person name="Makela M.R."/>
            <person name="Barry K."/>
            <person name="Chovatia M."/>
            <person name="Clum A."/>
            <person name="Daum C."/>
            <person name="Haridas S."/>
            <person name="He G."/>
            <person name="LaButti K."/>
            <person name="Lipzen A."/>
            <person name="Mondo S."/>
            <person name="Pangilinan J."/>
            <person name="Riley R."/>
            <person name="Salamov A."/>
            <person name="Simmons B.A."/>
            <person name="Magnuson J.K."/>
            <person name="Henrissat B."/>
            <person name="Mortensen U.H."/>
            <person name="Larsen T.O."/>
            <person name="De vries R.P."/>
            <person name="Grigoriev I.V."/>
            <person name="Machida M."/>
            <person name="Baker S.E."/>
            <person name="Andersen M.R."/>
        </authorList>
    </citation>
    <scope>NUCLEOTIDE SEQUENCE [LARGE SCALE GENOMIC DNA]</scope>
    <source>
        <strain evidence="2 3">CBS 126849</strain>
    </source>
</reference>
<organism evidence="2 3">
    <name type="scientific">Aspergillus novoparasiticus</name>
    <dbReference type="NCBI Taxonomy" id="986946"/>
    <lineage>
        <taxon>Eukaryota</taxon>
        <taxon>Fungi</taxon>
        <taxon>Dikarya</taxon>
        <taxon>Ascomycota</taxon>
        <taxon>Pezizomycotina</taxon>
        <taxon>Eurotiomycetes</taxon>
        <taxon>Eurotiomycetidae</taxon>
        <taxon>Eurotiales</taxon>
        <taxon>Aspergillaceae</taxon>
        <taxon>Aspergillus</taxon>
        <taxon>Aspergillus subgen. Circumdati</taxon>
    </lineage>
</organism>
<evidence type="ECO:0000313" key="3">
    <source>
        <dbReference type="Proteomes" id="UP000326799"/>
    </source>
</evidence>
<sequence length="73" mass="8202">MGVLPHTIRFMHSRSNFATHPLLLLVLFFFFLSFLIFPKVIVTMDGKQTAFHKGSTVEGEFSPKGSVTMNLGE</sequence>
<proteinExistence type="predicted"/>
<dbReference type="AlphaFoldDB" id="A0A5N6F7N3"/>